<organism evidence="3 4">
    <name type="scientific">Gekko japonicus</name>
    <name type="common">Schlegel's Japanese gecko</name>
    <dbReference type="NCBI Taxonomy" id="146911"/>
    <lineage>
        <taxon>Eukaryota</taxon>
        <taxon>Metazoa</taxon>
        <taxon>Chordata</taxon>
        <taxon>Craniata</taxon>
        <taxon>Vertebrata</taxon>
        <taxon>Euteleostomi</taxon>
        <taxon>Lepidosauria</taxon>
        <taxon>Squamata</taxon>
        <taxon>Bifurcata</taxon>
        <taxon>Gekkota</taxon>
        <taxon>Gekkonidae</taxon>
        <taxon>Gekkoninae</taxon>
        <taxon>Gekko</taxon>
    </lineage>
</organism>
<gene>
    <name evidence="4" type="primary">LOC107109032</name>
</gene>
<dbReference type="GeneID" id="107109032"/>
<protein>
    <submittedName>
        <fullName evidence="4">Coiled-coil domain-containing protein 162-like</fullName>
    </submittedName>
</protein>
<feature type="compositionally biased region" description="Low complexity" evidence="2">
    <location>
        <begin position="399"/>
        <end position="420"/>
    </location>
</feature>
<evidence type="ECO:0000313" key="4">
    <source>
        <dbReference type="RefSeq" id="XP_015265094.1"/>
    </source>
</evidence>
<dbReference type="PANTHER" id="PTHR33331">
    <property type="entry name" value="COILED-COIL DOMAIN-CONTAINING PROTEIN 162"/>
    <property type="match status" value="1"/>
</dbReference>
<dbReference type="PANTHER" id="PTHR33331:SF13">
    <property type="entry name" value="COILED-COIL DOMAIN CONTAINING 162"/>
    <property type="match status" value="1"/>
</dbReference>
<feature type="coiled-coil region" evidence="1">
    <location>
        <begin position="603"/>
        <end position="685"/>
    </location>
</feature>
<dbReference type="Proteomes" id="UP000694871">
    <property type="component" value="Unplaced"/>
</dbReference>
<feature type="region of interest" description="Disordered" evidence="2">
    <location>
        <begin position="382"/>
        <end position="422"/>
    </location>
</feature>
<evidence type="ECO:0000256" key="2">
    <source>
        <dbReference type="SAM" id="MobiDB-lite"/>
    </source>
</evidence>
<dbReference type="InterPro" id="IPR040401">
    <property type="entry name" value="CCDC162"/>
</dbReference>
<keyword evidence="1" id="KW-0175">Coiled coil</keyword>
<proteinExistence type="predicted"/>
<dbReference type="RefSeq" id="XP_015265094.1">
    <property type="nucleotide sequence ID" value="XM_015409608.1"/>
</dbReference>
<reference evidence="4" key="1">
    <citation type="submission" date="2025-08" db="UniProtKB">
        <authorList>
            <consortium name="RefSeq"/>
        </authorList>
    </citation>
    <scope>IDENTIFICATION</scope>
</reference>
<name>A0ABM1JUF7_GEKJA</name>
<sequence>MLKSYLTLWKQLEVSKAEWGRLKLKVDDINTVPLYKQLSEIYNVEILYPAIRSVAIRMGLEDEFEGFVTTSQCIFPLKEASEAELKTQQLKKLLESLEIHIIHDVQKKTNKEMTLVISEKAREERNLPTELWKHRSMQENFSVTRPEIVESFIQRLMENHQETDAEITIGKDHLQRCFTALGCDIMARERSNFETYSMFYENILQQQQRLLYQKEQVAELSHEMIMEITALRARLADLHREDYHLKEQIRKEVQENYNALVQSLFLMCLQLKGKLNEYRLSISRHMFEMISEVRRDGVDKIIALKKKFGSTKDNSVLKEHLTQQEQLQELRDENSHLGELVCKLKTISCWKETVQKAKLSASLREMEKESLFSLLPRISQAEMNEDEEKPVRKTTESEVPSTQTEVPVTTTPPVTAPIPTQSLGTVPKMSMAKLFLTLRGPRQLARQSYQPGSLRWGQFNPDSTEMYSLTQGPRRDSRFDIGFQSDASFLPFGGTSEAATGAWVTGSSKACSGPTSLEEEFDWAQCLSPDETGIRGHAPGHTGHDDSSRVDVITARLRGATATWYVGLHNVRGPELEAIQNKKECLKYKMMAEQEVLLFRQQLKAARKALAQSQAENKRLKQQLDKQDHLLQEAEHRMNQEVHRRQKLNQIKTDNLDRMLEDLGKRELRLQCQSAEAEKSSKIRQLQEKKVKKAFHQVRTRLTQEHSLKLDAFQRLDELQYQLYDMEAAASQRNLSAGSTSWIQNAGISTFTLSRDSKQHFLTTGSMRSINSATEESQRPKTKEFGCGVMAEYVLL</sequence>
<evidence type="ECO:0000313" key="3">
    <source>
        <dbReference type="Proteomes" id="UP000694871"/>
    </source>
</evidence>
<evidence type="ECO:0000256" key="1">
    <source>
        <dbReference type="SAM" id="Coils"/>
    </source>
</evidence>
<accession>A0ABM1JUF7</accession>
<keyword evidence="3" id="KW-1185">Reference proteome</keyword>